<keyword evidence="8" id="KW-1185">Reference proteome</keyword>
<dbReference type="EMBL" id="JAFCMP010000019">
    <property type="protein sequence ID" value="KAG5191469.1"/>
    <property type="molecule type" value="Genomic_DNA"/>
</dbReference>
<dbReference type="PANTHER" id="PTHR45694:SF18">
    <property type="entry name" value="GLUTAREDOXIN-1-RELATED"/>
    <property type="match status" value="1"/>
</dbReference>
<reference evidence="7" key="1">
    <citation type="submission" date="2021-02" db="EMBL/GenBank/DDBJ databases">
        <title>First Annotated Genome of the Yellow-green Alga Tribonema minus.</title>
        <authorList>
            <person name="Mahan K.M."/>
        </authorList>
    </citation>
    <scope>NUCLEOTIDE SEQUENCE</scope>
    <source>
        <strain evidence="7">UTEX B ZZ1240</strain>
    </source>
</reference>
<evidence type="ECO:0000256" key="2">
    <source>
        <dbReference type="ARBA" id="ARBA00022723"/>
    </source>
</evidence>
<dbReference type="PROSITE" id="PS00195">
    <property type="entry name" value="GLUTAREDOXIN_1"/>
    <property type="match status" value="1"/>
</dbReference>
<dbReference type="PROSITE" id="PS00202">
    <property type="entry name" value="RUBREDOXIN"/>
    <property type="match status" value="1"/>
</dbReference>
<dbReference type="AlphaFoldDB" id="A0A836CN42"/>
<dbReference type="InterPro" id="IPR002109">
    <property type="entry name" value="Glutaredoxin"/>
</dbReference>
<evidence type="ECO:0000256" key="1">
    <source>
        <dbReference type="ARBA" id="ARBA00022448"/>
    </source>
</evidence>
<dbReference type="PRINTS" id="PR00160">
    <property type="entry name" value="GLUTAREDOXIN"/>
</dbReference>
<keyword evidence="5" id="KW-0676">Redox-active center</keyword>
<evidence type="ECO:0000256" key="5">
    <source>
        <dbReference type="ARBA" id="ARBA00023284"/>
    </source>
</evidence>
<evidence type="ECO:0000256" key="4">
    <source>
        <dbReference type="ARBA" id="ARBA00023157"/>
    </source>
</evidence>
<dbReference type="PROSITE" id="PS51354">
    <property type="entry name" value="GLUTAREDOXIN_2"/>
    <property type="match status" value="1"/>
</dbReference>
<dbReference type="Gene3D" id="3.40.30.10">
    <property type="entry name" value="Glutaredoxin"/>
    <property type="match status" value="1"/>
</dbReference>
<dbReference type="PANTHER" id="PTHR45694">
    <property type="entry name" value="GLUTAREDOXIN 2"/>
    <property type="match status" value="1"/>
</dbReference>
<dbReference type="GO" id="GO:0046872">
    <property type="term" value="F:metal ion binding"/>
    <property type="evidence" value="ECO:0007669"/>
    <property type="project" value="UniProtKB-KW"/>
</dbReference>
<dbReference type="GO" id="GO:0034599">
    <property type="term" value="P:cellular response to oxidative stress"/>
    <property type="evidence" value="ECO:0007669"/>
    <property type="project" value="TreeGrafter"/>
</dbReference>
<dbReference type="Proteomes" id="UP000664859">
    <property type="component" value="Unassembled WGS sequence"/>
</dbReference>
<dbReference type="InterPro" id="IPR014025">
    <property type="entry name" value="Glutaredoxin_subgr"/>
</dbReference>
<dbReference type="GO" id="GO:0015038">
    <property type="term" value="F:glutathione disulfide oxidoreductase activity"/>
    <property type="evidence" value="ECO:0007669"/>
    <property type="project" value="TreeGrafter"/>
</dbReference>
<dbReference type="InterPro" id="IPR018527">
    <property type="entry name" value="Rubredoxin_Fe_BS"/>
</dbReference>
<evidence type="ECO:0000259" key="6">
    <source>
        <dbReference type="Pfam" id="PF00462"/>
    </source>
</evidence>
<organism evidence="7 8">
    <name type="scientific">Tribonema minus</name>
    <dbReference type="NCBI Taxonomy" id="303371"/>
    <lineage>
        <taxon>Eukaryota</taxon>
        <taxon>Sar</taxon>
        <taxon>Stramenopiles</taxon>
        <taxon>Ochrophyta</taxon>
        <taxon>PX clade</taxon>
        <taxon>Xanthophyceae</taxon>
        <taxon>Tribonematales</taxon>
        <taxon>Tribonemataceae</taxon>
        <taxon>Tribonema</taxon>
    </lineage>
</organism>
<proteinExistence type="predicted"/>
<accession>A0A836CN42</accession>
<gene>
    <name evidence="7" type="ORF">JKP88DRAFT_9722</name>
</gene>
<dbReference type="CDD" id="cd03419">
    <property type="entry name" value="GRX_GRXh_1_2_like"/>
    <property type="match status" value="1"/>
</dbReference>
<evidence type="ECO:0000256" key="3">
    <source>
        <dbReference type="ARBA" id="ARBA00022982"/>
    </source>
</evidence>
<dbReference type="NCBIfam" id="TIGR02180">
    <property type="entry name" value="GRX_euk"/>
    <property type="match status" value="1"/>
</dbReference>
<protein>
    <submittedName>
        <fullName evidence="7">Glutaredoxin subgroup I</fullName>
    </submittedName>
</protein>
<dbReference type="OrthoDB" id="418495at2759"/>
<keyword evidence="4" id="KW-1015">Disulfide bond</keyword>
<feature type="domain" description="Glutaredoxin" evidence="6">
    <location>
        <begin position="21"/>
        <end position="84"/>
    </location>
</feature>
<keyword evidence="2" id="KW-0479">Metal-binding</keyword>
<dbReference type="InterPro" id="IPR036249">
    <property type="entry name" value="Thioredoxin-like_sf"/>
</dbReference>
<comment type="caution">
    <text evidence="7">The sequence shown here is derived from an EMBL/GenBank/DDBJ whole genome shotgun (WGS) entry which is preliminary data.</text>
</comment>
<name>A0A836CN42_9STRA</name>
<evidence type="ECO:0000313" key="8">
    <source>
        <dbReference type="Proteomes" id="UP000664859"/>
    </source>
</evidence>
<dbReference type="GO" id="GO:0005737">
    <property type="term" value="C:cytoplasm"/>
    <property type="evidence" value="ECO:0007669"/>
    <property type="project" value="TreeGrafter"/>
</dbReference>
<dbReference type="InterPro" id="IPR011767">
    <property type="entry name" value="GLR_AS"/>
</dbReference>
<dbReference type="SUPFAM" id="SSF52833">
    <property type="entry name" value="Thioredoxin-like"/>
    <property type="match status" value="1"/>
</dbReference>
<dbReference type="InterPro" id="IPR011899">
    <property type="entry name" value="Glutaredoxin_euk/vir"/>
</dbReference>
<dbReference type="Pfam" id="PF00462">
    <property type="entry name" value="Glutaredoxin"/>
    <property type="match status" value="1"/>
</dbReference>
<keyword evidence="1" id="KW-0813">Transport</keyword>
<sequence length="116" mass="12425">MSSSSGEAVKAVQDKIDSTKVLVYEKWGCPFCGRVKDLLEDLALEPEPEFIELDGHVGASTQRALMQLTGQRTVPNVFIGGTHVGGCDDTMAAVQSGKLKELLDKAGVRSSNLSKM</sequence>
<evidence type="ECO:0000313" key="7">
    <source>
        <dbReference type="EMBL" id="KAG5191469.1"/>
    </source>
</evidence>
<keyword evidence="3" id="KW-0249">Electron transport</keyword>